<evidence type="ECO:0000313" key="2">
    <source>
        <dbReference type="Proteomes" id="UP000093281"/>
    </source>
</evidence>
<accession>A0A1C0B639</accession>
<reference evidence="2" key="1">
    <citation type="submission" date="2015-05" db="EMBL/GenBank/DDBJ databases">
        <authorList>
            <person name="Rovetto F."/>
            <person name="Cocolin L."/>
            <person name="Illeghems K."/>
            <person name="Van Nieuwerburgh F."/>
            <person name="Houf K."/>
        </authorList>
    </citation>
    <scope>NUCLEOTIDE SEQUENCE [LARGE SCALE GENOMIC DNA]</scope>
    <source>
        <strain evidence="2">DU22</strain>
    </source>
</reference>
<dbReference type="Gene3D" id="3.30.200.20">
    <property type="entry name" value="Phosphorylase Kinase, domain 1"/>
    <property type="match status" value="1"/>
</dbReference>
<dbReference type="EMBL" id="LCUJ01000005">
    <property type="protein sequence ID" value="OCL98641.1"/>
    <property type="molecule type" value="Genomic_DNA"/>
</dbReference>
<dbReference type="Proteomes" id="UP000093281">
    <property type="component" value="Unassembled WGS sequence"/>
</dbReference>
<dbReference type="OrthoDB" id="179763at2"/>
<dbReference type="GO" id="GO:0006646">
    <property type="term" value="P:phosphatidylethanolamine biosynthetic process"/>
    <property type="evidence" value="ECO:0007669"/>
    <property type="project" value="TreeGrafter"/>
</dbReference>
<dbReference type="GO" id="GO:0019165">
    <property type="term" value="F:thiamine kinase activity"/>
    <property type="evidence" value="ECO:0007669"/>
    <property type="project" value="UniProtKB-EC"/>
</dbReference>
<proteinExistence type="predicted"/>
<dbReference type="RefSeq" id="WP_066186777.1">
    <property type="nucleotide sequence ID" value="NZ_LCUJ01000005.1"/>
</dbReference>
<sequence length="252" mass="30010">MNLSQTINSLDIFRNKNFSLNLLKSQGLNNISYLLKMDKKSYVIRVFKNLDSVNISRTFEFKVQSKAYKKHIAPKTIFINKNFMIYEFVNGAHKSTLNKKDIKRLALAVKKIHQIKLKSKKYDFLKDFNSYKDILKDEDSKEILLKLEKNILKVKEFKEDLALVHHDLNIKNILFNHKKIKIIDWEYAGTNDIFFDIATICIEFNLSKKDEKIFLKKYFKTIPIYTKKKLKIYKNIYKNICLLWFKKNSSSL</sequence>
<dbReference type="GO" id="GO:0004305">
    <property type="term" value="F:ethanolamine kinase activity"/>
    <property type="evidence" value="ECO:0007669"/>
    <property type="project" value="TreeGrafter"/>
</dbReference>
<name>A0A1C0B639_9BACT</name>
<organism evidence="1 2">
    <name type="scientific">Aliarcobacter thereius</name>
    <dbReference type="NCBI Taxonomy" id="544718"/>
    <lineage>
        <taxon>Bacteria</taxon>
        <taxon>Pseudomonadati</taxon>
        <taxon>Campylobacterota</taxon>
        <taxon>Epsilonproteobacteria</taxon>
        <taxon>Campylobacterales</taxon>
        <taxon>Arcobacteraceae</taxon>
        <taxon>Aliarcobacter</taxon>
    </lineage>
</organism>
<protein>
    <submittedName>
        <fullName evidence="1">Thiamine kinase</fullName>
        <ecNumber evidence="1">2.7.1.89</ecNumber>
    </submittedName>
</protein>
<dbReference type="PANTHER" id="PTHR22603:SF66">
    <property type="entry name" value="ETHANOLAMINE KINASE"/>
    <property type="match status" value="1"/>
</dbReference>
<dbReference type="Gene3D" id="3.90.1200.10">
    <property type="match status" value="1"/>
</dbReference>
<dbReference type="InterPro" id="IPR011009">
    <property type="entry name" value="Kinase-like_dom_sf"/>
</dbReference>
<gene>
    <name evidence="1" type="primary">thiK</name>
    <name evidence="1" type="ORF">AAX29_01554</name>
</gene>
<evidence type="ECO:0000313" key="1">
    <source>
        <dbReference type="EMBL" id="OCL98641.1"/>
    </source>
</evidence>
<dbReference type="SUPFAM" id="SSF56112">
    <property type="entry name" value="Protein kinase-like (PK-like)"/>
    <property type="match status" value="1"/>
</dbReference>
<dbReference type="Pfam" id="PF01633">
    <property type="entry name" value="Choline_kinase"/>
    <property type="match status" value="1"/>
</dbReference>
<dbReference type="PANTHER" id="PTHR22603">
    <property type="entry name" value="CHOLINE/ETHANOALAMINE KINASE"/>
    <property type="match status" value="1"/>
</dbReference>
<dbReference type="GO" id="GO:0005737">
    <property type="term" value="C:cytoplasm"/>
    <property type="evidence" value="ECO:0007669"/>
    <property type="project" value="TreeGrafter"/>
</dbReference>
<keyword evidence="1" id="KW-0808">Transferase</keyword>
<dbReference type="EC" id="2.7.1.89" evidence="1"/>
<dbReference type="CDD" id="cd05151">
    <property type="entry name" value="ChoK-like"/>
    <property type="match status" value="1"/>
</dbReference>
<keyword evidence="1" id="KW-0418">Kinase</keyword>
<dbReference type="AlphaFoldDB" id="A0A1C0B639"/>
<dbReference type="STRING" id="544718.AAX25_01756"/>
<comment type="caution">
    <text evidence="1">The sequence shown here is derived from an EMBL/GenBank/DDBJ whole genome shotgun (WGS) entry which is preliminary data.</text>
</comment>